<evidence type="ECO:0000259" key="1">
    <source>
        <dbReference type="PROSITE" id="PS51379"/>
    </source>
</evidence>
<comment type="caution">
    <text evidence="2">The sequence shown here is derived from an EMBL/GenBank/DDBJ whole genome shotgun (WGS) entry which is preliminary data.</text>
</comment>
<keyword evidence="3" id="KW-1185">Reference proteome</keyword>
<accession>A0A9E4ZLY3</accession>
<feature type="domain" description="4Fe-4S ferredoxin-type" evidence="1">
    <location>
        <begin position="34"/>
        <end position="63"/>
    </location>
</feature>
<name>A0A9E4ZLY3_9EURY</name>
<dbReference type="InterPro" id="IPR017900">
    <property type="entry name" value="4Fe4S_Fe_S_CS"/>
</dbReference>
<reference evidence="2" key="1">
    <citation type="submission" date="2019-06" db="EMBL/GenBank/DDBJ databases">
        <title>Methanoculleus strain from Tamsui River, Taipei, Taiwan.</title>
        <authorList>
            <person name="You Y.-T."/>
            <person name="Chen S.-C."/>
            <person name="Lai S.-J."/>
            <person name="Lee Y.-C."/>
            <person name="Lai M.-C."/>
        </authorList>
    </citation>
    <scope>NUCLEOTIDE SEQUENCE</scope>
    <source>
        <strain evidence="2">Afa-1</strain>
    </source>
</reference>
<dbReference type="PANTHER" id="PTHR42895:SF1">
    <property type="entry name" value="IRON-SULFUR CLUSTER PROTEIN"/>
    <property type="match status" value="1"/>
</dbReference>
<dbReference type="Proteomes" id="UP001065682">
    <property type="component" value="Unassembled WGS sequence"/>
</dbReference>
<dbReference type="InterPro" id="IPR052911">
    <property type="entry name" value="Corrinoid_activation_enz"/>
</dbReference>
<dbReference type="AlphaFoldDB" id="A0A9E4ZLY3"/>
<organism evidence="2 3">
    <name type="scientific">Methanoculleus formosensis</name>
    <dbReference type="NCBI Taxonomy" id="2590886"/>
    <lineage>
        <taxon>Archaea</taxon>
        <taxon>Methanobacteriati</taxon>
        <taxon>Methanobacteriota</taxon>
        <taxon>Stenosarchaea group</taxon>
        <taxon>Methanomicrobia</taxon>
        <taxon>Methanomicrobiales</taxon>
        <taxon>Methanomicrobiaceae</taxon>
        <taxon>Methanoculleus</taxon>
    </lineage>
</organism>
<dbReference type="PANTHER" id="PTHR42895">
    <property type="entry name" value="IRON-SULFUR CLUSTER-BINDING PROTEIN-RELATED"/>
    <property type="match status" value="1"/>
</dbReference>
<dbReference type="PROSITE" id="PS00198">
    <property type="entry name" value="4FE4S_FER_1"/>
    <property type="match status" value="1"/>
</dbReference>
<proteinExistence type="predicted"/>
<dbReference type="RefSeq" id="WP_261597952.1">
    <property type="nucleotide sequence ID" value="NZ_VHLL01000006.1"/>
</dbReference>
<protein>
    <submittedName>
        <fullName evidence="2">4Fe-4S dicluster domain-containing protein</fullName>
    </submittedName>
</protein>
<sequence>MKRKIIEIDEEKCTGCGLCIPDCPEGALQIIDGKARLVSDLFCDGLGACIGTCPEGAISVIEREAEPYSEEAVMEKIVPQGMGVIKAHLEHLLGHGEKALYRRAIDYLNANEIPVPPHETPAAPAACPGTVARSLQREEARSAEQAARIESELRQWPVQLTLVNPAASYFDYADLLVSGDCVPFAYPEFHRDFLQGKILLIFCPKLDADIEGYITKLADIFSRHTVRSITVLHMEVPCCSGVRYIVDEALKRAKKEIPVAEKTITLQGEAVEGSIVRRRGPGTGHRREM</sequence>
<dbReference type="EMBL" id="VHLL01000006">
    <property type="protein sequence ID" value="MCT8337837.1"/>
    <property type="molecule type" value="Genomic_DNA"/>
</dbReference>
<dbReference type="PROSITE" id="PS51379">
    <property type="entry name" value="4FE4S_FER_2"/>
    <property type="match status" value="2"/>
</dbReference>
<evidence type="ECO:0000313" key="3">
    <source>
        <dbReference type="Proteomes" id="UP001065682"/>
    </source>
</evidence>
<gene>
    <name evidence="2" type="ORF">FKB36_10170</name>
</gene>
<dbReference type="Pfam" id="PF13237">
    <property type="entry name" value="Fer4_10"/>
    <property type="match status" value="1"/>
</dbReference>
<feature type="domain" description="4Fe-4S ferredoxin-type" evidence="1">
    <location>
        <begin position="4"/>
        <end position="33"/>
    </location>
</feature>
<evidence type="ECO:0000313" key="2">
    <source>
        <dbReference type="EMBL" id="MCT8337837.1"/>
    </source>
</evidence>
<dbReference type="Gene3D" id="3.30.70.20">
    <property type="match status" value="1"/>
</dbReference>
<dbReference type="InterPro" id="IPR017896">
    <property type="entry name" value="4Fe4S_Fe-S-bd"/>
</dbReference>
<dbReference type="GO" id="GO:0016491">
    <property type="term" value="F:oxidoreductase activity"/>
    <property type="evidence" value="ECO:0007669"/>
    <property type="project" value="UniProtKB-ARBA"/>
</dbReference>
<dbReference type="SUPFAM" id="SSF54862">
    <property type="entry name" value="4Fe-4S ferredoxins"/>
    <property type="match status" value="1"/>
</dbReference>